<keyword evidence="2" id="KW-1185">Reference proteome</keyword>
<dbReference type="EMBL" id="CM042050">
    <property type="protein sequence ID" value="KAI3734106.1"/>
    <property type="molecule type" value="Genomic_DNA"/>
</dbReference>
<reference evidence="1 2" key="2">
    <citation type="journal article" date="2022" name="Mol. Ecol. Resour.">
        <title>The genomes of chicory, endive, great burdock and yacon provide insights into Asteraceae paleo-polyploidization history and plant inulin production.</title>
        <authorList>
            <person name="Fan W."/>
            <person name="Wang S."/>
            <person name="Wang H."/>
            <person name="Wang A."/>
            <person name="Jiang F."/>
            <person name="Liu H."/>
            <person name="Zhao H."/>
            <person name="Xu D."/>
            <person name="Zhang Y."/>
        </authorList>
    </citation>
    <scope>NUCLEOTIDE SEQUENCE [LARGE SCALE GENOMIC DNA]</scope>
    <source>
        <strain evidence="2">cv. Niubang</strain>
    </source>
</reference>
<name>A0ACB9CIK0_ARCLA</name>
<proteinExistence type="predicted"/>
<organism evidence="1 2">
    <name type="scientific">Arctium lappa</name>
    <name type="common">Greater burdock</name>
    <name type="synonym">Lappa major</name>
    <dbReference type="NCBI Taxonomy" id="4217"/>
    <lineage>
        <taxon>Eukaryota</taxon>
        <taxon>Viridiplantae</taxon>
        <taxon>Streptophyta</taxon>
        <taxon>Embryophyta</taxon>
        <taxon>Tracheophyta</taxon>
        <taxon>Spermatophyta</taxon>
        <taxon>Magnoliopsida</taxon>
        <taxon>eudicotyledons</taxon>
        <taxon>Gunneridae</taxon>
        <taxon>Pentapetalae</taxon>
        <taxon>asterids</taxon>
        <taxon>campanulids</taxon>
        <taxon>Asterales</taxon>
        <taxon>Asteraceae</taxon>
        <taxon>Carduoideae</taxon>
        <taxon>Cardueae</taxon>
        <taxon>Arctiinae</taxon>
        <taxon>Arctium</taxon>
    </lineage>
</organism>
<protein>
    <submittedName>
        <fullName evidence="1">Uncharacterized protein</fullName>
    </submittedName>
</protein>
<evidence type="ECO:0000313" key="1">
    <source>
        <dbReference type="EMBL" id="KAI3734106.1"/>
    </source>
</evidence>
<reference evidence="2" key="1">
    <citation type="journal article" date="2022" name="Mol. Ecol. Resour.">
        <title>The genomes of chicory, endive, great burdock and yacon provide insights into Asteraceae palaeo-polyploidization history and plant inulin production.</title>
        <authorList>
            <person name="Fan W."/>
            <person name="Wang S."/>
            <person name="Wang H."/>
            <person name="Wang A."/>
            <person name="Jiang F."/>
            <person name="Liu H."/>
            <person name="Zhao H."/>
            <person name="Xu D."/>
            <person name="Zhang Y."/>
        </authorList>
    </citation>
    <scope>NUCLEOTIDE SEQUENCE [LARGE SCALE GENOMIC DNA]</scope>
    <source>
        <strain evidence="2">cv. Niubang</strain>
    </source>
</reference>
<gene>
    <name evidence="1" type="ORF">L6452_13569</name>
</gene>
<evidence type="ECO:0000313" key="2">
    <source>
        <dbReference type="Proteomes" id="UP001055879"/>
    </source>
</evidence>
<dbReference type="Proteomes" id="UP001055879">
    <property type="component" value="Linkage Group LG04"/>
</dbReference>
<comment type="caution">
    <text evidence="1">The sequence shown here is derived from an EMBL/GenBank/DDBJ whole genome shotgun (WGS) entry which is preliminary data.</text>
</comment>
<sequence length="358" mass="41190">MAVCVKMNAVLQKSDLMFKKERDSTHGMKNRSISCRIQELPIQKKNLYQVLSLESRSVSFDEVKKAYRMKALQLHPDACPSSIRDESTKQFVELQKAYEVLSDPNSRRMYDNELSLIESFGRHSCYDDEQKGKKFVSRKVWEMQLAGLKKRSADRMERMKNEFISSWRSFSVGCLDLGTWWRAGGGVKGATCEAGGKRADEMASVVKNILKSIRERGIVNFARDLREDGFLNCLTDGNLLQTKIHNIGATLVGVDKIGNKYYEKLGETQYGRHRWVEYAAKGRYNASQVPAEWHGWLHFVTDFTGDQLLMLKPKRYGLAHKENFTGEGDEHIYHSKGHALNPGQRDWTRYQSWQPTKT</sequence>
<accession>A0ACB9CIK0</accession>